<reference evidence="2" key="1">
    <citation type="journal article" date="2018" name="Nat. Microbiol.">
        <title>Leveraging single-cell genomics to expand the fungal tree of life.</title>
        <authorList>
            <person name="Ahrendt S.R."/>
            <person name="Quandt C.A."/>
            <person name="Ciobanu D."/>
            <person name="Clum A."/>
            <person name="Salamov A."/>
            <person name="Andreopoulos B."/>
            <person name="Cheng J.F."/>
            <person name="Woyke T."/>
            <person name="Pelin A."/>
            <person name="Henrissat B."/>
            <person name="Reynolds N.K."/>
            <person name="Benny G.L."/>
            <person name="Smith M.E."/>
            <person name="James T.Y."/>
            <person name="Grigoriev I.V."/>
        </authorList>
    </citation>
    <scope>NUCLEOTIDE SEQUENCE [LARGE SCALE GENOMIC DNA]</scope>
    <source>
        <strain evidence="2">CSF55</strain>
    </source>
</reference>
<evidence type="ECO:0000313" key="2">
    <source>
        <dbReference type="Proteomes" id="UP000281549"/>
    </source>
</evidence>
<organism evidence="1 2">
    <name type="scientific">Rozella allomycis (strain CSF55)</name>
    <dbReference type="NCBI Taxonomy" id="988480"/>
    <lineage>
        <taxon>Eukaryota</taxon>
        <taxon>Fungi</taxon>
        <taxon>Fungi incertae sedis</taxon>
        <taxon>Cryptomycota</taxon>
        <taxon>Cryptomycota incertae sedis</taxon>
        <taxon>Rozella</taxon>
    </lineage>
</organism>
<feature type="non-terminal residue" evidence="1">
    <location>
        <position position="121"/>
    </location>
</feature>
<sequence length="121" mass="13424">MELEFEQTKTKLEQGGVKEKGGVVERIETNLNNLTKAIIENDDETEVKEGGVKGQGGVVERNSDIMELEVDEGGVVVVMGPEFDKIEKEIKEGGVKKQGSVIKRDLDVMILDDDEQFDPIF</sequence>
<name>A0A4P9Y9M2_ROZAC</name>
<dbReference type="EMBL" id="ML007799">
    <property type="protein sequence ID" value="RKP15755.1"/>
    <property type="molecule type" value="Genomic_DNA"/>
</dbReference>
<dbReference type="Proteomes" id="UP000281549">
    <property type="component" value="Unassembled WGS sequence"/>
</dbReference>
<evidence type="ECO:0000313" key="1">
    <source>
        <dbReference type="EMBL" id="RKP15755.1"/>
    </source>
</evidence>
<gene>
    <name evidence="1" type="ORF">ROZALSC1DRAFT_26089</name>
</gene>
<accession>A0A4P9Y9M2</accession>
<protein>
    <submittedName>
        <fullName evidence="1">Uncharacterized protein</fullName>
    </submittedName>
</protein>
<dbReference type="AlphaFoldDB" id="A0A4P9Y9M2"/>
<proteinExistence type="predicted"/>